<dbReference type="OrthoDB" id="8806052at2"/>
<keyword evidence="3" id="KW-1185">Reference proteome</keyword>
<organism evidence="2 3">
    <name type="scientific">Paracidovorax konjaci</name>
    <dbReference type="NCBI Taxonomy" id="32040"/>
    <lineage>
        <taxon>Bacteria</taxon>
        <taxon>Pseudomonadati</taxon>
        <taxon>Pseudomonadota</taxon>
        <taxon>Betaproteobacteria</taxon>
        <taxon>Burkholderiales</taxon>
        <taxon>Comamonadaceae</taxon>
        <taxon>Paracidovorax</taxon>
    </lineage>
</organism>
<dbReference type="AlphaFoldDB" id="A0A1I1V650"/>
<protein>
    <submittedName>
        <fullName evidence="2">Uncharacterized protein</fullName>
    </submittedName>
</protein>
<reference evidence="3" key="1">
    <citation type="submission" date="2016-10" db="EMBL/GenBank/DDBJ databases">
        <authorList>
            <person name="Varghese N."/>
            <person name="Submissions S."/>
        </authorList>
    </citation>
    <scope>NUCLEOTIDE SEQUENCE [LARGE SCALE GENOMIC DNA]</scope>
    <source>
        <strain evidence="3">DSM 7481</strain>
    </source>
</reference>
<feature type="region of interest" description="Disordered" evidence="1">
    <location>
        <begin position="434"/>
        <end position="455"/>
    </location>
</feature>
<dbReference type="Proteomes" id="UP000199517">
    <property type="component" value="Unassembled WGS sequence"/>
</dbReference>
<dbReference type="STRING" id="32040.SAMN04489710_10670"/>
<sequence length="582" mass="58620">MGAIKKAFQAIGKGIEKAVNSVGQIAKGLATLNLKAAAAGLKGLASAGMDIARGAMNLMPAAMAANTLLDGALDKALRKVQNAAQKVADSVVDSVEGGLSNIKDGVVNTAKGIAKGNLSKALKGLTQLAMGAMETASNFGPGGVAKNMARMAVDATIDLAAQEATKVAAKVLDPNGTSRLGGFATDMVGAAVTGGLGSTRAGRYAGHDTGSVGFRQGAQDAMGYTARDAASNFAQEQISSLTFKLESTVTSGSGSSLLGGAVGDAAQSATDAAVQEALAGRRRHADGSRASANEQRRAIQEAAGDAAMQSVQFTVQSTVSSVIYDKVGALGGTGTGPASQFADAATDTVASAADAAIAQAFAGRRRNADGTRLSGAEQRQEILQATKDAASLSAQSAIHQAVDQFVQQVVARTILDAIHSSLEQLSPQSLKGLAALSNAPGDDGSPLPGVGNNPARQLAGALKQQMALSIELAVGQATTQATSAITDRLVQGVQGRLGGGNPLQPASLRSELAAITREAATQPIREASGTVFDAVQGAIRQTALQAVEQGLQDKFPLPPGGGAAVAAQVQIEARFSQYQIRA</sequence>
<evidence type="ECO:0000313" key="3">
    <source>
        <dbReference type="Proteomes" id="UP000199517"/>
    </source>
</evidence>
<feature type="region of interest" description="Disordered" evidence="1">
    <location>
        <begin position="278"/>
        <end position="301"/>
    </location>
</feature>
<evidence type="ECO:0000256" key="1">
    <source>
        <dbReference type="SAM" id="MobiDB-lite"/>
    </source>
</evidence>
<evidence type="ECO:0000313" key="2">
    <source>
        <dbReference type="EMBL" id="SFD78349.1"/>
    </source>
</evidence>
<proteinExistence type="predicted"/>
<dbReference type="RefSeq" id="WP_092952009.1">
    <property type="nucleotide sequence ID" value="NZ_FOMQ01000006.1"/>
</dbReference>
<name>A0A1I1V650_9BURK</name>
<gene>
    <name evidence="2" type="ORF">SAMN04489710_10670</name>
</gene>
<dbReference type="EMBL" id="FOMQ01000006">
    <property type="protein sequence ID" value="SFD78349.1"/>
    <property type="molecule type" value="Genomic_DNA"/>
</dbReference>
<accession>A0A1I1V650</accession>